<dbReference type="RefSeq" id="WP_347918498.1">
    <property type="nucleotide sequence ID" value="NZ_JBDXMX010000001.1"/>
</dbReference>
<accession>A0ABV0IEE8</accession>
<dbReference type="InterPro" id="IPR044930">
    <property type="entry name" value="Homing_endonuclease_His-Me"/>
</dbReference>
<dbReference type="Proteomes" id="UP001484097">
    <property type="component" value="Unassembled WGS sequence"/>
</dbReference>
<protein>
    <recommendedName>
        <fullName evidence="3">HNH nuclease domain-containing protein</fullName>
    </recommendedName>
</protein>
<evidence type="ECO:0008006" key="3">
    <source>
        <dbReference type="Google" id="ProtNLM"/>
    </source>
</evidence>
<proteinExistence type="predicted"/>
<dbReference type="SUPFAM" id="SSF54060">
    <property type="entry name" value="His-Me finger endonucleases"/>
    <property type="match status" value="1"/>
</dbReference>
<name>A0ABV0IEE8_9MICC</name>
<evidence type="ECO:0000313" key="2">
    <source>
        <dbReference type="Proteomes" id="UP001484097"/>
    </source>
</evidence>
<organism evidence="1 2">
    <name type="scientific">Citricoccus nitrophenolicus</name>
    <dbReference type="NCBI Taxonomy" id="863575"/>
    <lineage>
        <taxon>Bacteria</taxon>
        <taxon>Bacillati</taxon>
        <taxon>Actinomycetota</taxon>
        <taxon>Actinomycetes</taxon>
        <taxon>Micrococcales</taxon>
        <taxon>Micrococcaceae</taxon>
        <taxon>Citricoccus</taxon>
    </lineage>
</organism>
<reference evidence="1 2" key="1">
    <citation type="submission" date="2024-05" db="EMBL/GenBank/DDBJ databases">
        <authorList>
            <person name="Yi C."/>
        </authorList>
    </citation>
    <scope>NUCLEOTIDE SEQUENCE [LARGE SCALE GENOMIC DNA]</scope>
    <source>
        <strain evidence="1 2">XS13</strain>
    </source>
</reference>
<evidence type="ECO:0000313" key="1">
    <source>
        <dbReference type="EMBL" id="MEO9246455.1"/>
    </source>
</evidence>
<sequence>MAERSKEFDVTKTTCIIDGCDSTKIMARGWCGMHYKRWYKHGDPLTPAKAYAPKGATLQERLDFHAFDAVQRIEGMTVCHEWRGLRDDNGYGRIWTGDRVEFAHRVAYRLARGGLDDSADMMHQCDNPPCINADHLRPGDDALNAQEKVARGRSLNGELCYAHKLTDAQVDEIRAAYTGTRGQQARLAEQYGVVPSRISTIVNGKARTRPTNWRPGYDGSESLGISSAEVREVYAGV</sequence>
<gene>
    <name evidence="1" type="ORF">ABDK96_02025</name>
</gene>
<comment type="caution">
    <text evidence="1">The sequence shown here is derived from an EMBL/GenBank/DDBJ whole genome shotgun (WGS) entry which is preliminary data.</text>
</comment>
<dbReference type="InterPro" id="IPR044925">
    <property type="entry name" value="His-Me_finger_sf"/>
</dbReference>
<keyword evidence="2" id="KW-1185">Reference proteome</keyword>
<dbReference type="Gene3D" id="3.90.75.10">
    <property type="entry name" value="Homing Intron 3 (I-ppo) Encoded Endonuclease, Chain A"/>
    <property type="match status" value="1"/>
</dbReference>
<dbReference type="EMBL" id="JBDXMX010000001">
    <property type="protein sequence ID" value="MEO9246455.1"/>
    <property type="molecule type" value="Genomic_DNA"/>
</dbReference>